<feature type="compositionally biased region" description="Basic residues" evidence="8">
    <location>
        <begin position="454"/>
        <end position="470"/>
    </location>
</feature>
<comment type="similarity">
    <text evidence="5">Belongs to the CCDC47 family.</text>
</comment>
<evidence type="ECO:0000256" key="2">
    <source>
        <dbReference type="ARBA" id="ARBA00022989"/>
    </source>
</evidence>
<keyword evidence="9" id="KW-0732">Signal</keyword>
<evidence type="ECO:0000256" key="9">
    <source>
        <dbReference type="SAM" id="SignalP"/>
    </source>
</evidence>
<evidence type="ECO:0000256" key="5">
    <source>
        <dbReference type="ARBA" id="ARBA00034746"/>
    </source>
</evidence>
<dbReference type="Pfam" id="PF07946">
    <property type="entry name" value="CCDC47"/>
    <property type="match status" value="1"/>
</dbReference>
<dbReference type="InterPro" id="IPR012879">
    <property type="entry name" value="CCDC47"/>
</dbReference>
<evidence type="ECO:0000256" key="3">
    <source>
        <dbReference type="ARBA" id="ARBA00023136"/>
    </source>
</evidence>
<feature type="compositionally biased region" description="Basic and acidic residues" evidence="8">
    <location>
        <begin position="420"/>
        <end position="453"/>
    </location>
</feature>
<comment type="subcellular location">
    <subcellularLocation>
        <location evidence="4">Rough endoplasmic reticulum membrane</location>
        <topology evidence="4">Single-pass type I membrane protein</topology>
    </subcellularLocation>
</comment>
<evidence type="ECO:0000256" key="4">
    <source>
        <dbReference type="ARBA" id="ARBA00034697"/>
    </source>
</evidence>
<reference evidence="10" key="1">
    <citation type="submission" date="2022-01" db="EMBL/GenBank/DDBJ databases">
        <authorList>
            <person name="King R."/>
        </authorList>
    </citation>
    <scope>NUCLEOTIDE SEQUENCE</scope>
</reference>
<name>A0A9N9MRF1_9CUCU</name>
<evidence type="ECO:0000313" key="11">
    <source>
        <dbReference type="Proteomes" id="UP001152799"/>
    </source>
</evidence>
<dbReference type="AlphaFoldDB" id="A0A9N9MRF1"/>
<dbReference type="GO" id="GO:0032469">
    <property type="term" value="P:endoplasmic reticulum calcium ion homeostasis"/>
    <property type="evidence" value="ECO:0007669"/>
    <property type="project" value="InterPro"/>
</dbReference>
<keyword evidence="3" id="KW-0472">Membrane</keyword>
<evidence type="ECO:0000313" key="10">
    <source>
        <dbReference type="EMBL" id="CAG9767081.1"/>
    </source>
</evidence>
<keyword evidence="2" id="KW-1133">Transmembrane helix</keyword>
<keyword evidence="11" id="KW-1185">Reference proteome</keyword>
<dbReference type="PANTHER" id="PTHR12883">
    <property type="entry name" value="ADIPOCYTE-SPECIFIC PROTEIN 4-RELATED"/>
    <property type="match status" value="1"/>
</dbReference>
<evidence type="ECO:0000256" key="8">
    <source>
        <dbReference type="SAM" id="MobiDB-lite"/>
    </source>
</evidence>
<feature type="signal peptide" evidence="9">
    <location>
        <begin position="1"/>
        <end position="18"/>
    </location>
</feature>
<gene>
    <name evidence="10" type="ORF">CEUTPL_LOCUS7648</name>
</gene>
<keyword evidence="1" id="KW-0812">Transmembrane</keyword>
<evidence type="ECO:0000256" key="7">
    <source>
        <dbReference type="ARBA" id="ARBA00034902"/>
    </source>
</evidence>
<evidence type="ECO:0000256" key="6">
    <source>
        <dbReference type="ARBA" id="ARBA00034875"/>
    </source>
</evidence>
<dbReference type="PANTHER" id="PTHR12883:SF0">
    <property type="entry name" value="PAT COMPLEX SUBUNIT CCDC47"/>
    <property type="match status" value="1"/>
</dbReference>
<sequence>MQILKFLSIFLLLHCALGNFAGENEFAEFEDFEDSEQNFVEENEQVQEDPAANQFIPVNGENLNEEALIEEESDEEEVDIEVDSEFEHFQDTDEFEGFEEKEEKPLTEPKITIAKVPLNLIHNWDSYYLEILMIAIMVAYFINFAMGRSKNSKIASTWFELNKQLLEENFAMVGDDGSKERNENVNLVKESENVYTLWCSGRTCCEGMLVELRLIKRHDLVALIANLMKPSVDQVHITVRMSKEDMDNFVFAAAIKKTALQITKDLQDISIYSPERKAGEKFNLPASFQVMSEIGEATSAMLDSKIIAILNKYPEYVDYIHFSDQFSGMKLTDDINPNPNKMPDVEKVLRFGFNLQTKGVPLEETLTRLKPLMSMVFYCMDKVKRYRLSREGKLKADKNRQKVEEAFLKSTHQARAEAAAAKREEKKRQEKEKILAEEDPEKQRRWEIKEEKRQAKKRAPRMKQLKVKAL</sequence>
<dbReference type="GO" id="GO:0005509">
    <property type="term" value="F:calcium ion binding"/>
    <property type="evidence" value="ECO:0007669"/>
    <property type="project" value="InterPro"/>
</dbReference>
<protein>
    <recommendedName>
        <fullName evidence="6">PAT complex subunit CCDC47</fullName>
    </recommendedName>
    <alternativeName>
        <fullName evidence="7">Coiled-coil domain-containing protein 47</fullName>
    </alternativeName>
</protein>
<feature type="region of interest" description="Disordered" evidence="8">
    <location>
        <begin position="414"/>
        <end position="470"/>
    </location>
</feature>
<feature type="chain" id="PRO_5040166328" description="PAT complex subunit CCDC47" evidence="9">
    <location>
        <begin position="19"/>
        <end position="470"/>
    </location>
</feature>
<accession>A0A9N9MRF1</accession>
<dbReference type="Proteomes" id="UP001152799">
    <property type="component" value="Chromosome 4"/>
</dbReference>
<dbReference type="GO" id="GO:0030867">
    <property type="term" value="C:rough endoplasmic reticulum membrane"/>
    <property type="evidence" value="ECO:0007669"/>
    <property type="project" value="UniProtKB-SubCell"/>
</dbReference>
<dbReference type="EMBL" id="OU892280">
    <property type="protein sequence ID" value="CAG9767081.1"/>
    <property type="molecule type" value="Genomic_DNA"/>
</dbReference>
<dbReference type="OrthoDB" id="10039147at2759"/>
<evidence type="ECO:0000256" key="1">
    <source>
        <dbReference type="ARBA" id="ARBA00022692"/>
    </source>
</evidence>
<proteinExistence type="inferred from homology"/>
<organism evidence="10 11">
    <name type="scientific">Ceutorhynchus assimilis</name>
    <name type="common">cabbage seed weevil</name>
    <dbReference type="NCBI Taxonomy" id="467358"/>
    <lineage>
        <taxon>Eukaryota</taxon>
        <taxon>Metazoa</taxon>
        <taxon>Ecdysozoa</taxon>
        <taxon>Arthropoda</taxon>
        <taxon>Hexapoda</taxon>
        <taxon>Insecta</taxon>
        <taxon>Pterygota</taxon>
        <taxon>Neoptera</taxon>
        <taxon>Endopterygota</taxon>
        <taxon>Coleoptera</taxon>
        <taxon>Polyphaga</taxon>
        <taxon>Cucujiformia</taxon>
        <taxon>Curculionidae</taxon>
        <taxon>Ceutorhynchinae</taxon>
        <taxon>Ceutorhynchus</taxon>
    </lineage>
</organism>